<keyword evidence="4" id="KW-1185">Reference proteome</keyword>
<dbReference type="Proteomes" id="UP001617351">
    <property type="component" value="Unassembled WGS sequence"/>
</dbReference>
<evidence type="ECO:0000256" key="1">
    <source>
        <dbReference type="SAM" id="MobiDB-lite"/>
    </source>
</evidence>
<sequence length="941" mass="99646">MPHPVQTAPPRAAIARADRPLPEPPALTAPYALVRTTVTPHPADSEASARVRALFGGLARLAAQEEELRAGLCDDLFASRPGHSEAFHRQVVLPLRRALHNGRAPRPALLARLGDLPVRVPRLGTWLALREERAALLAEADDAVPAALAAERSALAEVCRSPGFTRAVALSSTDLLRAVSRAARDEGGRRARKEEPSVLRHALRATAKTSPLSWYTAVGWYGPDPAPGAGPPALRAVVRENRTPVAALVSALLDEPRRRGTLAHRLTSSARPTGEGRVRYMRDTTVFAGGRYLVTREEEIEVAAHPALAVLDGLAVQPAPPDALAARLAAALGRPEADPAVRRFLGQLADNGLLVPVDPVDPQHPQPLRALAGWLRRWPEDAALADRIDLLAADTARFAHTPASERPALLGDLAERWRALLADTGRPVPAGAAPLNVLSEDVLAAGGPQALRPAPACTPAAPEAARAVGRGPVPDRPDRTVARRPAAADPAAGAAPAPAAAISTGDRAALAELTPLAELFDLGHLMRRAAVRRFTARYGTGGTCSAPWEFAADTAASWEDASRLAARPADDPALPPGGAELVGLRAEFVRLARAAAAASAGPEGPPEEIVLPAAEVRGLAARLPGWTAARPLGYAWFVQHAVGAPPADAAGGMLCVNHVYAGWGRFTSRFLDGLPPAAARSVAREIRRGLGDGARAAQIRPVGGFNANLHPLLVDAEIGPDRHHGAIAESDVDLVHDPASDQLRLRLRATGELLDVLYLGFLAPVMLPQRLAPFLCDHPEGVVDFRQLLPRTASQAPGGEVVRTPRLRHRHVVLARRRWHLPEGVLAALRADLADDPGDVPAAAVARWRALLGLPEQLFLHPVPQPPAGRAAEDFLASLRAPKPQPLDLGSALHLRCLPGWLARHPRGVVLEEALPGFGGRDRPARAVELVAETHRPARTG</sequence>
<gene>
    <name evidence="3" type="ORF">ACIO7M_19630</name>
</gene>
<evidence type="ECO:0000259" key="2">
    <source>
        <dbReference type="Pfam" id="PF04738"/>
    </source>
</evidence>
<organism evidence="3 4">
    <name type="scientific">Streptomyces toxytricini</name>
    <name type="common">Actinomyces toxytricini</name>
    <dbReference type="NCBI Taxonomy" id="67369"/>
    <lineage>
        <taxon>Bacteria</taxon>
        <taxon>Bacillati</taxon>
        <taxon>Actinomycetota</taxon>
        <taxon>Actinomycetes</taxon>
        <taxon>Kitasatosporales</taxon>
        <taxon>Streptomycetaceae</taxon>
        <taxon>Streptomyces</taxon>
    </lineage>
</organism>
<evidence type="ECO:0000313" key="4">
    <source>
        <dbReference type="Proteomes" id="UP001617351"/>
    </source>
</evidence>
<name>A0ABW8EJ85_STRT5</name>
<dbReference type="RefSeq" id="WP_402382652.1">
    <property type="nucleotide sequence ID" value="NZ_JBIUYY010000008.1"/>
</dbReference>
<feature type="domain" description="Lantibiotic dehydratase N-terminal" evidence="2">
    <location>
        <begin position="162"/>
        <end position="429"/>
    </location>
</feature>
<dbReference type="EMBL" id="JBIUYY010000008">
    <property type="protein sequence ID" value="MFJ2823306.1"/>
    <property type="molecule type" value="Genomic_DNA"/>
</dbReference>
<comment type="caution">
    <text evidence="3">The sequence shown here is derived from an EMBL/GenBank/DDBJ whole genome shotgun (WGS) entry which is preliminary data.</text>
</comment>
<reference evidence="3 4" key="1">
    <citation type="submission" date="2024-10" db="EMBL/GenBank/DDBJ databases">
        <title>The Natural Products Discovery Center: Release of the First 8490 Sequenced Strains for Exploring Actinobacteria Biosynthetic Diversity.</title>
        <authorList>
            <person name="Kalkreuter E."/>
            <person name="Kautsar S.A."/>
            <person name="Yang D."/>
            <person name="Bader C.D."/>
            <person name="Teijaro C.N."/>
            <person name="Fluegel L."/>
            <person name="Davis C.M."/>
            <person name="Simpson J.R."/>
            <person name="Lauterbach L."/>
            <person name="Steele A.D."/>
            <person name="Gui C."/>
            <person name="Meng S."/>
            <person name="Li G."/>
            <person name="Viehrig K."/>
            <person name="Ye F."/>
            <person name="Su P."/>
            <person name="Kiefer A.F."/>
            <person name="Nichols A."/>
            <person name="Cepeda A.J."/>
            <person name="Yan W."/>
            <person name="Fan B."/>
            <person name="Jiang Y."/>
            <person name="Adhikari A."/>
            <person name="Zheng C.-J."/>
            <person name="Schuster L."/>
            <person name="Cowan T.M."/>
            <person name="Smanski M.J."/>
            <person name="Chevrette M.G."/>
            <person name="De Carvalho L.P.S."/>
            <person name="Shen B."/>
        </authorList>
    </citation>
    <scope>NUCLEOTIDE SEQUENCE [LARGE SCALE GENOMIC DNA]</scope>
    <source>
        <strain evidence="3 4">NPDC087220</strain>
    </source>
</reference>
<dbReference type="Pfam" id="PF04738">
    <property type="entry name" value="Lant_dehydr_N"/>
    <property type="match status" value="2"/>
</dbReference>
<feature type="domain" description="Lantibiotic dehydratase N-terminal" evidence="2">
    <location>
        <begin position="590"/>
        <end position="860"/>
    </location>
</feature>
<evidence type="ECO:0000313" key="3">
    <source>
        <dbReference type="EMBL" id="MFJ2823306.1"/>
    </source>
</evidence>
<accession>A0ABW8EJ85</accession>
<protein>
    <submittedName>
        <fullName evidence="3">Lantibiotic dehydratase</fullName>
    </submittedName>
</protein>
<feature type="region of interest" description="Disordered" evidence="1">
    <location>
        <begin position="463"/>
        <end position="499"/>
    </location>
</feature>
<dbReference type="InterPro" id="IPR006827">
    <property type="entry name" value="Lant_deHydtase_N"/>
</dbReference>
<proteinExistence type="predicted"/>
<feature type="compositionally biased region" description="Low complexity" evidence="1">
    <location>
        <begin position="483"/>
        <end position="499"/>
    </location>
</feature>